<reference evidence="4" key="1">
    <citation type="submission" date="2022-10" db="EMBL/GenBank/DDBJ databases">
        <title>Characterization and whole genome sequencing of a new Roseateles species, isolated from fresh water.</title>
        <authorList>
            <person name="Guliayeva D.Y."/>
            <person name="Akhremchuk A.E."/>
            <person name="Sikolenko M.A."/>
            <person name="Valentovich L.N."/>
            <person name="Sidarenka A.V."/>
        </authorList>
    </citation>
    <scope>NUCLEOTIDE SEQUENCE</scope>
    <source>
        <strain evidence="4">BIM B-1768</strain>
    </source>
</reference>
<dbReference type="InterPro" id="IPR015424">
    <property type="entry name" value="PyrdxlP-dep_Trfase"/>
</dbReference>
<name>A0ABY6AWV4_9BURK</name>
<sequence length="349" mass="37629">MVVSIVHGGTDNGPPILHDFSTNGHPLGPPPLAMDAVLKADRLRYPDPSYAALRECLGNWHDVDPSRVLPCAGGSEAIRRLSLAALLEGVTTVCVPQPGFADYGVAAEVLGLTVRGYSDAAGLATLLDQLDRRALVWVCDPCNPTGASFTVAEWLALDVALQRHDSRLVVDQAYEPLRLVGSNALPAVLSDRAWRMMCPNKALGLTGVRGAYLLAPRADDGTERLLALASSWVLSSEGQAMLMAWTLPAVQSQLRESLQVLRDWQGIQWRRLASLGMRQRAGSVANFWLARLPSTDHRTAAEQLARLRAQGIKLRDASSFGMPGWVRLSVQAPPALEALVLALGPMLDV</sequence>
<keyword evidence="2" id="KW-0663">Pyridoxal phosphate</keyword>
<dbReference type="Gene3D" id="3.90.1150.10">
    <property type="entry name" value="Aspartate Aminotransferase, domain 1"/>
    <property type="match status" value="1"/>
</dbReference>
<comment type="cofactor">
    <cofactor evidence="1">
        <name>pyridoxal 5'-phosphate</name>
        <dbReference type="ChEBI" id="CHEBI:597326"/>
    </cofactor>
</comment>
<dbReference type="PANTHER" id="PTHR42885">
    <property type="entry name" value="HISTIDINOL-PHOSPHATE AMINOTRANSFERASE-RELATED"/>
    <property type="match status" value="1"/>
</dbReference>
<dbReference type="SUPFAM" id="SSF53383">
    <property type="entry name" value="PLP-dependent transferases"/>
    <property type="match status" value="1"/>
</dbReference>
<dbReference type="EMBL" id="CP104562">
    <property type="protein sequence ID" value="UXH77457.1"/>
    <property type="molecule type" value="Genomic_DNA"/>
</dbReference>
<accession>A0ABY6AWV4</accession>
<evidence type="ECO:0000313" key="4">
    <source>
        <dbReference type="EMBL" id="UXH77457.1"/>
    </source>
</evidence>
<proteinExistence type="predicted"/>
<keyword evidence="4" id="KW-0032">Aminotransferase</keyword>
<dbReference type="PANTHER" id="PTHR42885:SF1">
    <property type="entry name" value="THREONINE-PHOSPHATE DECARBOXYLASE"/>
    <property type="match status" value="1"/>
</dbReference>
<gene>
    <name evidence="4" type="ORF">N4261_21055</name>
</gene>
<dbReference type="GO" id="GO:0008483">
    <property type="term" value="F:transaminase activity"/>
    <property type="evidence" value="ECO:0007669"/>
    <property type="project" value="UniProtKB-KW"/>
</dbReference>
<organism evidence="4 5">
    <name type="scientific">Roseateles amylovorans</name>
    <dbReference type="NCBI Taxonomy" id="2978473"/>
    <lineage>
        <taxon>Bacteria</taxon>
        <taxon>Pseudomonadati</taxon>
        <taxon>Pseudomonadota</taxon>
        <taxon>Betaproteobacteria</taxon>
        <taxon>Burkholderiales</taxon>
        <taxon>Sphaerotilaceae</taxon>
        <taxon>Roseateles</taxon>
    </lineage>
</organism>
<dbReference type="InterPro" id="IPR015422">
    <property type="entry name" value="PyrdxlP-dep_Trfase_small"/>
</dbReference>
<protein>
    <submittedName>
        <fullName evidence="4">Aminotransferase class I/II-fold pyridoxal phosphate-dependent enzyme</fullName>
    </submittedName>
</protein>
<feature type="domain" description="Aminotransferase class I/classII large" evidence="3">
    <location>
        <begin position="27"/>
        <end position="332"/>
    </location>
</feature>
<keyword evidence="5" id="KW-1185">Reference proteome</keyword>
<evidence type="ECO:0000313" key="5">
    <source>
        <dbReference type="Proteomes" id="UP001064933"/>
    </source>
</evidence>
<evidence type="ECO:0000259" key="3">
    <source>
        <dbReference type="Pfam" id="PF00155"/>
    </source>
</evidence>
<keyword evidence="4" id="KW-0808">Transferase</keyword>
<dbReference type="Proteomes" id="UP001064933">
    <property type="component" value="Chromosome"/>
</dbReference>
<dbReference type="RefSeq" id="WP_261757207.1">
    <property type="nucleotide sequence ID" value="NZ_CP104562.2"/>
</dbReference>
<dbReference type="Gene3D" id="3.40.640.10">
    <property type="entry name" value="Type I PLP-dependent aspartate aminotransferase-like (Major domain)"/>
    <property type="match status" value="1"/>
</dbReference>
<dbReference type="InterPro" id="IPR004839">
    <property type="entry name" value="Aminotransferase_I/II_large"/>
</dbReference>
<dbReference type="Pfam" id="PF00155">
    <property type="entry name" value="Aminotran_1_2"/>
    <property type="match status" value="1"/>
</dbReference>
<evidence type="ECO:0000256" key="1">
    <source>
        <dbReference type="ARBA" id="ARBA00001933"/>
    </source>
</evidence>
<evidence type="ECO:0000256" key="2">
    <source>
        <dbReference type="ARBA" id="ARBA00022898"/>
    </source>
</evidence>
<dbReference type="InterPro" id="IPR015421">
    <property type="entry name" value="PyrdxlP-dep_Trfase_major"/>
</dbReference>
<dbReference type="CDD" id="cd00609">
    <property type="entry name" value="AAT_like"/>
    <property type="match status" value="1"/>
</dbReference>